<organism evidence="2 3">
    <name type="scientific">Rhizobium rhizoryzae</name>
    <dbReference type="NCBI Taxonomy" id="451876"/>
    <lineage>
        <taxon>Bacteria</taxon>
        <taxon>Pseudomonadati</taxon>
        <taxon>Pseudomonadota</taxon>
        <taxon>Alphaproteobacteria</taxon>
        <taxon>Hyphomicrobiales</taxon>
        <taxon>Rhizobiaceae</taxon>
        <taxon>Rhizobium/Agrobacterium group</taxon>
        <taxon>Rhizobium</taxon>
    </lineage>
</organism>
<comment type="caution">
    <text evidence="2">The sequence shown here is derived from an EMBL/GenBank/DDBJ whole genome shotgun (WGS) entry which is preliminary data.</text>
</comment>
<evidence type="ECO:0000313" key="3">
    <source>
        <dbReference type="Proteomes" id="UP000519897"/>
    </source>
</evidence>
<dbReference type="EMBL" id="JACIEC010000001">
    <property type="protein sequence ID" value="MBB4142645.1"/>
    <property type="molecule type" value="Genomic_DNA"/>
</dbReference>
<reference evidence="2 3" key="1">
    <citation type="submission" date="2020-08" db="EMBL/GenBank/DDBJ databases">
        <title>Genomic Encyclopedia of Type Strains, Phase IV (KMG-IV): sequencing the most valuable type-strain genomes for metagenomic binning, comparative biology and taxonomic classification.</title>
        <authorList>
            <person name="Goeker M."/>
        </authorList>
    </citation>
    <scope>NUCLEOTIDE SEQUENCE [LARGE SCALE GENOMIC DNA]</scope>
    <source>
        <strain evidence="2 3">DSM 29514</strain>
    </source>
</reference>
<dbReference type="PANTHER" id="PTHR33594">
    <property type="entry name" value="SUPERFAMILY HYDROLASE, PUTATIVE (AFU_ORTHOLOGUE AFUA_1G03035)-RELATED"/>
    <property type="match status" value="1"/>
</dbReference>
<dbReference type="SMART" id="SM00471">
    <property type="entry name" value="HDc"/>
    <property type="match status" value="1"/>
</dbReference>
<dbReference type="PANTHER" id="PTHR33594:SF1">
    <property type="entry name" value="HD_PDEASE DOMAIN-CONTAINING PROTEIN"/>
    <property type="match status" value="1"/>
</dbReference>
<dbReference type="RefSeq" id="WP_165136533.1">
    <property type="nucleotide sequence ID" value="NZ_CP049250.1"/>
</dbReference>
<name>A0A7W6PP35_9HYPH</name>
<keyword evidence="3" id="KW-1185">Reference proteome</keyword>
<feature type="domain" description="HD" evidence="1">
    <location>
        <begin position="32"/>
        <end position="136"/>
    </location>
</feature>
<gene>
    <name evidence="2" type="ORF">GGQ72_001144</name>
</gene>
<dbReference type="InterPro" id="IPR003607">
    <property type="entry name" value="HD/PDEase_dom"/>
</dbReference>
<evidence type="ECO:0000259" key="1">
    <source>
        <dbReference type="PROSITE" id="PS51831"/>
    </source>
</evidence>
<dbReference type="Pfam" id="PF01966">
    <property type="entry name" value="HD"/>
    <property type="match status" value="1"/>
</dbReference>
<dbReference type="Gene3D" id="1.10.3210.50">
    <property type="match status" value="1"/>
</dbReference>
<dbReference type="Proteomes" id="UP000519897">
    <property type="component" value="Unassembled WGS sequence"/>
</dbReference>
<dbReference type="SUPFAM" id="SSF109604">
    <property type="entry name" value="HD-domain/PDEase-like"/>
    <property type="match status" value="1"/>
</dbReference>
<proteinExistence type="predicted"/>
<evidence type="ECO:0000313" key="2">
    <source>
        <dbReference type="EMBL" id="MBB4142645.1"/>
    </source>
</evidence>
<sequence length="219" mass="23728">MMDKVTDLFAPFQDLAAALLPHAFDAEDGAHDTAHLARVFKNAMRIHGKEGGDADVIAAAVLLHDCVSVEKNSPDRSKASRLAALKATSLLTELGGFTDRIEKVAHAIEAHSFSAGIQPETIEAKILQDADRLDAIGMIGAARCFYISGRMGSSLYDAGDPRALDRDINGNRFALDHFPEKLFKLAEGFQTQTGQALAQARHARLKLVYDTLLDEIENG</sequence>
<dbReference type="CDD" id="cd00077">
    <property type="entry name" value="HDc"/>
    <property type="match status" value="1"/>
</dbReference>
<dbReference type="InterPro" id="IPR006674">
    <property type="entry name" value="HD_domain"/>
</dbReference>
<accession>A0A7W6PP35</accession>
<dbReference type="PROSITE" id="PS51831">
    <property type="entry name" value="HD"/>
    <property type="match status" value="1"/>
</dbReference>
<protein>
    <recommendedName>
        <fullName evidence="1">HD domain-containing protein</fullName>
    </recommendedName>
</protein>
<dbReference type="AlphaFoldDB" id="A0A7W6PP35"/>